<dbReference type="InterPro" id="IPR002110">
    <property type="entry name" value="Ankyrin_rpt"/>
</dbReference>
<feature type="repeat" description="ANK" evidence="3">
    <location>
        <begin position="310"/>
        <end position="342"/>
    </location>
</feature>
<dbReference type="InterPro" id="IPR051165">
    <property type="entry name" value="Multifunctional_ANK_Repeat"/>
</dbReference>
<dbReference type="PROSITE" id="PS50297">
    <property type="entry name" value="ANK_REP_REGION"/>
    <property type="match status" value="5"/>
</dbReference>
<dbReference type="AlphaFoldDB" id="A0A545TLU5"/>
<organism evidence="4 5">
    <name type="scientific">Exilibacterium tricleocarpae</name>
    <dbReference type="NCBI Taxonomy" id="2591008"/>
    <lineage>
        <taxon>Bacteria</taxon>
        <taxon>Pseudomonadati</taxon>
        <taxon>Pseudomonadota</taxon>
        <taxon>Gammaproteobacteria</taxon>
        <taxon>Cellvibrionales</taxon>
        <taxon>Cellvibrionaceae</taxon>
        <taxon>Exilibacterium</taxon>
    </lineage>
</organism>
<proteinExistence type="predicted"/>
<dbReference type="PANTHER" id="PTHR24123:SF33">
    <property type="entry name" value="PROTEIN HOS4"/>
    <property type="match status" value="1"/>
</dbReference>
<feature type="repeat" description="ANK" evidence="3">
    <location>
        <begin position="345"/>
        <end position="377"/>
    </location>
</feature>
<dbReference type="SMART" id="SM00248">
    <property type="entry name" value="ANK"/>
    <property type="match status" value="8"/>
</dbReference>
<dbReference type="PANTHER" id="PTHR24123">
    <property type="entry name" value="ANKYRIN REPEAT-CONTAINING"/>
    <property type="match status" value="1"/>
</dbReference>
<dbReference type="Pfam" id="PF00023">
    <property type="entry name" value="Ank"/>
    <property type="match status" value="1"/>
</dbReference>
<feature type="repeat" description="ANK" evidence="3">
    <location>
        <begin position="414"/>
        <end position="442"/>
    </location>
</feature>
<dbReference type="InterPro" id="IPR036770">
    <property type="entry name" value="Ankyrin_rpt-contain_sf"/>
</dbReference>
<evidence type="ECO:0000256" key="2">
    <source>
        <dbReference type="ARBA" id="ARBA00023043"/>
    </source>
</evidence>
<dbReference type="Pfam" id="PF12796">
    <property type="entry name" value="Ank_2"/>
    <property type="match status" value="3"/>
</dbReference>
<dbReference type="OrthoDB" id="6329794at2"/>
<evidence type="ECO:0000313" key="4">
    <source>
        <dbReference type="EMBL" id="TQV78202.1"/>
    </source>
</evidence>
<protein>
    <submittedName>
        <fullName evidence="4">Uncharacterized protein</fullName>
    </submittedName>
</protein>
<evidence type="ECO:0000256" key="3">
    <source>
        <dbReference type="PROSITE-ProRule" id="PRU00023"/>
    </source>
</evidence>
<name>A0A545TLU5_9GAMM</name>
<accession>A0A545TLU5</accession>
<dbReference type="RefSeq" id="WP_142904982.1">
    <property type="nucleotide sequence ID" value="NZ_ML660094.1"/>
</dbReference>
<dbReference type="PROSITE" id="PS50088">
    <property type="entry name" value="ANK_REPEAT"/>
    <property type="match status" value="6"/>
</dbReference>
<reference evidence="4 5" key="1">
    <citation type="submission" date="2019-06" db="EMBL/GenBank/DDBJ databases">
        <title>Whole genome sequence for Cellvibrionaceae sp. R142.</title>
        <authorList>
            <person name="Wang G."/>
        </authorList>
    </citation>
    <scope>NUCLEOTIDE SEQUENCE [LARGE SCALE GENOMIC DNA]</scope>
    <source>
        <strain evidence="4 5">R142</strain>
    </source>
</reference>
<keyword evidence="1" id="KW-0677">Repeat</keyword>
<dbReference type="PRINTS" id="PR01415">
    <property type="entry name" value="ANKYRIN"/>
</dbReference>
<gene>
    <name evidence="4" type="ORF">FKG94_14115</name>
</gene>
<feature type="repeat" description="ANK" evidence="3">
    <location>
        <begin position="619"/>
        <end position="651"/>
    </location>
</feature>
<keyword evidence="2 3" id="KW-0040">ANK repeat</keyword>
<feature type="repeat" description="ANK" evidence="3">
    <location>
        <begin position="277"/>
        <end position="309"/>
    </location>
</feature>
<comment type="caution">
    <text evidence="4">The sequence shown here is derived from an EMBL/GenBank/DDBJ whole genome shotgun (WGS) entry which is preliminary data.</text>
</comment>
<keyword evidence="5" id="KW-1185">Reference proteome</keyword>
<dbReference type="SUPFAM" id="SSF48403">
    <property type="entry name" value="Ankyrin repeat"/>
    <property type="match status" value="2"/>
</dbReference>
<evidence type="ECO:0000313" key="5">
    <source>
        <dbReference type="Proteomes" id="UP000319732"/>
    </source>
</evidence>
<dbReference type="Gene3D" id="1.25.40.20">
    <property type="entry name" value="Ankyrin repeat-containing domain"/>
    <property type="match status" value="3"/>
</dbReference>
<dbReference type="EMBL" id="VHSG01000013">
    <property type="protein sequence ID" value="TQV78202.1"/>
    <property type="molecule type" value="Genomic_DNA"/>
</dbReference>
<sequence length="680" mass="73715">MFKRHLLRVTLVAIGLVSSPVGFAKKLEHLKYVPISKKLVFAPKTALADVSVLEERQLLAAGYQPIGVVSVVLREYHCKKKDQCEALSGTFDATRLAREKAAQYGADVVTLWSDNRDFVRSRSPTGLAKLRAPKNCTRKRDERTPMKPGQTAEVVECVVEADYLSRTLFVEARGIAWHHSRSDDGWDNTKEAVKQLDKLFRQTHKRSYRRAVGFGYEEAQQAPAATAKVKLSKRDRRDNLDVPKKLPPMLAAAWFGDIDGVKRQLAAGELTADAGAAGNTVLHYTAVAGRAEVISLLLQSGMPVAPRNRHGVTPLYLAARYGHTEAVNVLLDAGADIDDQSLNFMDLTAAMAAAKYGHREVLQALMARGADLARKDKEGKDVLAHALAAGHNHLVAPLLQRFGAQPPADILRPALYVAVRANNTEAVAILLARGADIDTRYTPAVSRTYTPLLLAVAENHLETVELLLEAGADPNADIGVGSPLSLNLKVRANTRRDQMERNAAVAMALVRAGADSDHGRLVRKIVIPKAGQDSGHAALVEYLLEPGRLSRHNLGLLYRAAAAAGRVDYLRKIVAMAGPDSVTPDDPKVFHGAIGSGSVETIDYLLTRGMPIDAALNRAGETALILAAKYGHPEIVAELLRRGADVTKANSRGETAYDLAYRGEQLRIVKALAARRVAGE</sequence>
<dbReference type="Proteomes" id="UP000319732">
    <property type="component" value="Unassembled WGS sequence"/>
</dbReference>
<feature type="repeat" description="ANK" evidence="3">
    <location>
        <begin position="447"/>
        <end position="476"/>
    </location>
</feature>
<evidence type="ECO:0000256" key="1">
    <source>
        <dbReference type="ARBA" id="ARBA00022737"/>
    </source>
</evidence>